<evidence type="ECO:0000256" key="1">
    <source>
        <dbReference type="SAM" id="MobiDB-lite"/>
    </source>
</evidence>
<feature type="compositionally biased region" description="Polar residues" evidence="1">
    <location>
        <begin position="168"/>
        <end position="177"/>
    </location>
</feature>
<sequence>MTDGCEFARQSSREFTDDVCPSPRDFSFIRWGNLGFAHPEELEEAPSGHEPVRSSGGFLQRGLRFECRREEVVRVYAAVRGCPTAQYNSSGGEDEARRLLRERGREETNMATKSGLRENSKNRRKFTKTITTVPPDDQADLGSRRLVTQKDTAPQHEVKKTKTALVFSGQSSVESTA</sequence>
<organism evidence="2 3">
    <name type="scientific">Danionella cerebrum</name>
    <dbReference type="NCBI Taxonomy" id="2873325"/>
    <lineage>
        <taxon>Eukaryota</taxon>
        <taxon>Metazoa</taxon>
        <taxon>Chordata</taxon>
        <taxon>Craniata</taxon>
        <taxon>Vertebrata</taxon>
        <taxon>Euteleostomi</taxon>
        <taxon>Actinopterygii</taxon>
        <taxon>Neopterygii</taxon>
        <taxon>Teleostei</taxon>
        <taxon>Ostariophysi</taxon>
        <taxon>Cypriniformes</taxon>
        <taxon>Danionidae</taxon>
        <taxon>Danioninae</taxon>
        <taxon>Danionella</taxon>
    </lineage>
</organism>
<dbReference type="AlphaFoldDB" id="A0A553PJ49"/>
<evidence type="ECO:0000313" key="3">
    <source>
        <dbReference type="Proteomes" id="UP000316079"/>
    </source>
</evidence>
<proteinExistence type="predicted"/>
<gene>
    <name evidence="2" type="ORF">DNTS_017274</name>
</gene>
<feature type="region of interest" description="Disordered" evidence="1">
    <location>
        <begin position="130"/>
        <end position="177"/>
    </location>
</feature>
<protein>
    <submittedName>
        <fullName evidence="2">Uncharacterized protein</fullName>
    </submittedName>
</protein>
<comment type="caution">
    <text evidence="2">The sequence shown here is derived from an EMBL/GenBank/DDBJ whole genome shotgun (WGS) entry which is preliminary data.</text>
</comment>
<reference evidence="2 3" key="1">
    <citation type="journal article" date="2019" name="Sci. Data">
        <title>Hybrid genome assembly and annotation of Danionella translucida.</title>
        <authorList>
            <person name="Kadobianskyi M."/>
            <person name="Schulze L."/>
            <person name="Schuelke M."/>
            <person name="Judkewitz B."/>
        </authorList>
    </citation>
    <scope>NUCLEOTIDE SEQUENCE [LARGE SCALE GENOMIC DNA]</scope>
    <source>
        <strain evidence="2 3">Bolton</strain>
    </source>
</reference>
<dbReference type="Proteomes" id="UP000316079">
    <property type="component" value="Unassembled WGS sequence"/>
</dbReference>
<feature type="region of interest" description="Disordered" evidence="1">
    <location>
        <begin position="101"/>
        <end position="120"/>
    </location>
</feature>
<keyword evidence="3" id="KW-1185">Reference proteome</keyword>
<dbReference type="EMBL" id="SRMA01026675">
    <property type="protein sequence ID" value="TRY77710.1"/>
    <property type="molecule type" value="Genomic_DNA"/>
</dbReference>
<name>A0A553PJ49_9TELE</name>
<evidence type="ECO:0000313" key="2">
    <source>
        <dbReference type="EMBL" id="TRY77710.1"/>
    </source>
</evidence>
<dbReference type="OrthoDB" id="5857104at2759"/>
<accession>A0A553PJ49</accession>